<feature type="region of interest" description="Disordered" evidence="1">
    <location>
        <begin position="298"/>
        <end position="429"/>
    </location>
</feature>
<dbReference type="EMBL" id="BSTJ01000003">
    <property type="protein sequence ID" value="GLY74858.1"/>
    <property type="molecule type" value="Genomic_DNA"/>
</dbReference>
<feature type="region of interest" description="Disordered" evidence="1">
    <location>
        <begin position="449"/>
        <end position="479"/>
    </location>
</feature>
<dbReference type="Proteomes" id="UP001165135">
    <property type="component" value="Unassembled WGS sequence"/>
</dbReference>
<feature type="region of interest" description="Disordered" evidence="1">
    <location>
        <begin position="879"/>
        <end position="914"/>
    </location>
</feature>
<dbReference type="Gene3D" id="3.90.176.10">
    <property type="entry name" value="Toxin ADP-ribosyltransferase, Chain A, domain 1"/>
    <property type="match status" value="1"/>
</dbReference>
<feature type="compositionally biased region" description="Polar residues" evidence="1">
    <location>
        <begin position="357"/>
        <end position="372"/>
    </location>
</feature>
<sequence>MRTGEDAIVVERAESALVVRSAETDAAAVGYAAALPAEAERTTVVVDASAAGALQALDDRLVARLRDLLYAEPPRRWEMRLVAARTGRPGSSGEPPLAARLADRLGMGVVAPDGELIALRGGELFSAGPGAGWLGFGRAVHPEWTGPRYPAPAWQSALPRELRSPKPRPLSRLRGRASSVTVTAIPAGVWVRKAGTPPMPLVDLGFGVPVEPARPIVLVGAPGEQPPAVAELAAFLECLPPAVRDIAVLVPYGQHPEACAALAQSLANRLNGLVRAYHALPHYAADGTRKFAVFNERATPDRLTETPEDAYLPSRATPRAREDDEDLYGDPVVFDTLLESPTPPAPAPDPALTTGPRSTQPGSLGGTASVTVDAQGRLRPATPTNPRPAEPRPARTNAGGGEKGHPTTPATHAPTLDPSNREVANHGAASHEAVGYGVVGREAGHGVAGREAVGGGAADQDTTGHDTAGREATDSGAADQYTADRYTAGQEVGAGPSVFRTTASTVLPQTRPSARVVAPPEQAAIPAEAVLPEPAPRPVASDDGSNTADPADRPVRGDERAVTDAPPPTPVHDTAFAADPGGSRADMPEATGATARGHEPWTIRADVRPVSGERTSAPLAGEGASPTGPLSSAVPPQAPAPVPADDAPTAPRIPQRRDYDRLWLAKRVSTPQERQAFRASLGWRYDAAARSVARLLAEHPGLRSAGPPDEVLMTDLAAVRVFAGRDQAATVESFRLGEDDADRAFAACVAGGLRRLPSFQGVVVRGGPPDPGAADLYREGEDLVEAAPLIALDDLGAQVPGGLEILIWSATARRLTGFAENRRIREVAFLPGTVFRVLAVDPPSAAAVRRVLLTEVPPAKAGRTHTEWADRVRARLVEAAESRPATPSAENGESDDRFAALPGDPAFDELRSRP</sequence>
<evidence type="ECO:0000313" key="2">
    <source>
        <dbReference type="EMBL" id="GLY74858.1"/>
    </source>
</evidence>
<comment type="caution">
    <text evidence="2">The sequence shown here is derived from an EMBL/GenBank/DDBJ whole genome shotgun (WGS) entry which is preliminary data.</text>
</comment>
<feature type="region of interest" description="Disordered" evidence="1">
    <location>
        <begin position="527"/>
        <end position="655"/>
    </location>
</feature>
<reference evidence="2" key="1">
    <citation type="submission" date="2023-03" db="EMBL/GenBank/DDBJ databases">
        <title>Actinoallomurus iriomotensis NBRC 103681.</title>
        <authorList>
            <person name="Ichikawa N."/>
            <person name="Sato H."/>
            <person name="Tonouchi N."/>
        </authorList>
    </citation>
    <scope>NUCLEOTIDE SEQUENCE</scope>
    <source>
        <strain evidence="2">NBRC 103681</strain>
    </source>
</reference>
<feature type="compositionally biased region" description="Low complexity" evidence="1">
    <location>
        <begin position="406"/>
        <end position="415"/>
    </location>
</feature>
<evidence type="ECO:0000256" key="1">
    <source>
        <dbReference type="SAM" id="MobiDB-lite"/>
    </source>
</evidence>
<feature type="compositionally biased region" description="Basic and acidic residues" evidence="1">
    <location>
        <begin position="550"/>
        <end position="562"/>
    </location>
</feature>
<dbReference type="RefSeq" id="WP_285621069.1">
    <property type="nucleotide sequence ID" value="NZ_BSTJ01000003.1"/>
</dbReference>
<accession>A0A9W6VK53</accession>
<proteinExistence type="predicted"/>
<evidence type="ECO:0000313" key="3">
    <source>
        <dbReference type="Proteomes" id="UP001165135"/>
    </source>
</evidence>
<dbReference type="AlphaFoldDB" id="A0A9W6VK53"/>
<protein>
    <submittedName>
        <fullName evidence="2">Uncharacterized protein</fullName>
    </submittedName>
</protein>
<feature type="compositionally biased region" description="Basic and acidic residues" evidence="1">
    <location>
        <begin position="596"/>
        <end position="607"/>
    </location>
</feature>
<feature type="compositionally biased region" description="Basic and acidic residues" evidence="1">
    <location>
        <begin position="462"/>
        <end position="473"/>
    </location>
</feature>
<gene>
    <name evidence="2" type="ORF">Airi01_031250</name>
</gene>
<name>A0A9W6VK53_9ACTN</name>
<organism evidence="2 3">
    <name type="scientific">Actinoallomurus iriomotensis</name>
    <dbReference type="NCBI Taxonomy" id="478107"/>
    <lineage>
        <taxon>Bacteria</taxon>
        <taxon>Bacillati</taxon>
        <taxon>Actinomycetota</taxon>
        <taxon>Actinomycetes</taxon>
        <taxon>Streptosporangiales</taxon>
        <taxon>Thermomonosporaceae</taxon>
        <taxon>Actinoallomurus</taxon>
    </lineage>
</organism>